<protein>
    <recommendedName>
        <fullName evidence="3">Lipoprotein</fullName>
    </recommendedName>
</protein>
<feature type="chain" id="PRO_5041682632" description="Lipoprotein" evidence="1">
    <location>
        <begin position="23"/>
        <end position="346"/>
    </location>
</feature>
<gene>
    <name evidence="2" type="ORF">MP11Mi_32320</name>
</gene>
<proteinExistence type="predicted"/>
<organism evidence="2">
    <name type="scientific">Gordonia sp. MP11Mi</name>
    <dbReference type="NCBI Taxonomy" id="3022769"/>
    <lineage>
        <taxon>Bacteria</taxon>
        <taxon>Bacillati</taxon>
        <taxon>Actinomycetota</taxon>
        <taxon>Actinomycetes</taxon>
        <taxon>Mycobacteriales</taxon>
        <taxon>Gordoniaceae</taxon>
        <taxon>Gordonia</taxon>
    </lineage>
</organism>
<dbReference type="EMBL" id="CP128986">
    <property type="protein sequence ID" value="WOC14119.1"/>
    <property type="molecule type" value="Genomic_DNA"/>
</dbReference>
<evidence type="ECO:0000313" key="2">
    <source>
        <dbReference type="EMBL" id="WOC14119.1"/>
    </source>
</evidence>
<evidence type="ECO:0000256" key="1">
    <source>
        <dbReference type="SAM" id="SignalP"/>
    </source>
</evidence>
<feature type="signal peptide" evidence="1">
    <location>
        <begin position="1"/>
        <end position="22"/>
    </location>
</feature>
<reference evidence="2" key="1">
    <citation type="submission" date="2023-06" db="EMBL/GenBank/DDBJ databases">
        <title>Gordonia sp. nov. and Pseudochrobactrum sp. nov., two species isolated from the burying beetle Nicrophorus vespilloides.</title>
        <authorList>
            <person name="Poehlein A."/>
            <person name="Guzman J."/>
            <person name="Daniel R."/>
            <person name="Vilcinskas A."/>
        </authorList>
    </citation>
    <scope>NUCLEOTIDE SEQUENCE</scope>
    <source>
        <strain evidence="2">MP11Mi</strain>
    </source>
</reference>
<dbReference type="AlphaFoldDB" id="A0AA97CYH4"/>
<dbReference type="InterPro" id="IPR015943">
    <property type="entry name" value="WD40/YVTN_repeat-like_dom_sf"/>
</dbReference>
<name>A0AA97CYH4_9ACTN</name>
<dbReference type="SUPFAM" id="SSF50998">
    <property type="entry name" value="Quinoprotein alcohol dehydrogenase-like"/>
    <property type="match status" value="1"/>
</dbReference>
<accession>A0AA97CYH4</accession>
<evidence type="ECO:0008006" key="3">
    <source>
        <dbReference type="Google" id="ProtNLM"/>
    </source>
</evidence>
<keyword evidence="1" id="KW-0732">Signal</keyword>
<dbReference type="InterPro" id="IPR011047">
    <property type="entry name" value="Quinoprotein_ADH-like_sf"/>
</dbReference>
<dbReference type="Gene3D" id="2.130.10.10">
    <property type="entry name" value="YVTN repeat-like/Quinoprotein amine dehydrogenase"/>
    <property type="match status" value="1"/>
</dbReference>
<dbReference type="RefSeq" id="WP_420039880.1">
    <property type="nucleotide sequence ID" value="NZ_CP128986.1"/>
</dbReference>
<sequence length="346" mass="35487">MRVRTRWTAGLLAAAVTLTLTACGSDSDDGDSSSLDTLPVATAAKSPTDTAKPVGAVVAQGAATAIAVAGSTTAVLGADGRTVTLHRAAGSADAPPPTRVALPIDGVVDLVAVDDHFLAVGPRGLVHIDGDGRTSVADVPVDSPLSLAVDGDKVLVGTQKGKLFVLSASGERIDEFGGFARVDDILVAPKSATEVEGQVSVLDRAQSAILPIDIGNGDRKASLRAGNGATNAVVDRFGRILVTGTRDDEFYAFFGEPIVMRMRHPAPASPFALAYDEKRDLLWVSSTAENEAVAYDLSRGDARERGRVPTVGQVTAMTVDSTSGNLLIASGRGDGLQAVPPDAIAP</sequence>